<dbReference type="GO" id="GO:0016787">
    <property type="term" value="F:hydrolase activity"/>
    <property type="evidence" value="ECO:0007669"/>
    <property type="project" value="InterPro"/>
</dbReference>
<dbReference type="InterPro" id="IPR004843">
    <property type="entry name" value="Calcineurin-like_PHP"/>
</dbReference>
<dbReference type="InterPro" id="IPR029052">
    <property type="entry name" value="Metallo-depent_PP-like"/>
</dbReference>
<dbReference type="OrthoDB" id="7550081at2"/>
<dbReference type="PANTHER" id="PTHR46546">
    <property type="entry name" value="SHEWANELLA-LIKE PROTEIN PHOSPHATASE 1"/>
    <property type="match status" value="1"/>
</dbReference>
<dbReference type="AlphaFoldDB" id="A0A162ABG7"/>
<gene>
    <name evidence="2" type="ORF">N482_10750</name>
</gene>
<dbReference type="Proteomes" id="UP000076587">
    <property type="component" value="Unassembled WGS sequence"/>
</dbReference>
<dbReference type="Gene3D" id="3.60.21.10">
    <property type="match status" value="1"/>
</dbReference>
<name>A0A162ABG7_9GAMM</name>
<dbReference type="PANTHER" id="PTHR46546:SF4">
    <property type="entry name" value="SHEWANELLA-LIKE PROTEIN PHOSPHATASE 1"/>
    <property type="match status" value="1"/>
</dbReference>
<reference evidence="2 3" key="1">
    <citation type="submission" date="2013-07" db="EMBL/GenBank/DDBJ databases">
        <title>Comparative Genomic and Metabolomic Analysis of Twelve Strains of Pseudoalteromonas luteoviolacea.</title>
        <authorList>
            <person name="Vynne N.G."/>
            <person name="Mansson M."/>
            <person name="Gram L."/>
        </authorList>
    </citation>
    <scope>NUCLEOTIDE SEQUENCE [LARGE SCALE GENOMIC DNA]</scope>
    <source>
        <strain evidence="2 3">NCIMB 1942</strain>
    </source>
</reference>
<feature type="domain" description="Calcineurin-like phosphoesterase" evidence="1">
    <location>
        <begin position="97"/>
        <end position="313"/>
    </location>
</feature>
<sequence length="362" mass="41404">MKTCAISIIILFKLFAIIFTFYSLNLQANIKVTDGPYIDVEPKHMNVSWICDDQVSKENHPLATKEAPHSLNYCGLSAQVEQTTFKDDPIIFETKEKIAALSDLHGQYHLMKTLLKNNGILDRKDNWAFGKGHFVITGDIFDRGDQVTEILWLLHKIEQQALRAGGRVHLLLGNHEVMVLNGDLRYLHPKYVKTGEFLKVPFQKLVNKNTILGRWLRSKPVLLKINGYLFTHGGFHPSLAKHPLSLSDLNHIFKSYLVKGEPHQTRTGMARFLHKSNGLVWYRGYFKDNGATEKELELLLKHFDVDHVVVGHTSQRKIETRHNGKVIAIDSSIKKGKYGEILFIEDDNLYRGTLDGERMPLK</sequence>
<dbReference type="RefSeq" id="WP_063377219.1">
    <property type="nucleotide sequence ID" value="NZ_AUXT01000160.1"/>
</dbReference>
<accession>A0A162ABG7</accession>
<proteinExistence type="predicted"/>
<evidence type="ECO:0000313" key="2">
    <source>
        <dbReference type="EMBL" id="KZN47063.1"/>
    </source>
</evidence>
<dbReference type="SUPFAM" id="SSF56300">
    <property type="entry name" value="Metallo-dependent phosphatases"/>
    <property type="match status" value="1"/>
</dbReference>
<dbReference type="InterPro" id="IPR006186">
    <property type="entry name" value="Ser/Thr-sp_prot-phosphatase"/>
</dbReference>
<evidence type="ECO:0000259" key="1">
    <source>
        <dbReference type="Pfam" id="PF00149"/>
    </source>
</evidence>
<dbReference type="EMBL" id="AUXT01000160">
    <property type="protein sequence ID" value="KZN47063.1"/>
    <property type="molecule type" value="Genomic_DNA"/>
</dbReference>
<protein>
    <recommendedName>
        <fullName evidence="1">Calcineurin-like phosphoesterase domain-containing protein</fullName>
    </recommendedName>
</protein>
<organism evidence="2 3">
    <name type="scientific">Pseudoalteromonas luteoviolacea NCIMB 1942</name>
    <dbReference type="NCBI Taxonomy" id="1365253"/>
    <lineage>
        <taxon>Bacteria</taxon>
        <taxon>Pseudomonadati</taxon>
        <taxon>Pseudomonadota</taxon>
        <taxon>Gammaproteobacteria</taxon>
        <taxon>Alteromonadales</taxon>
        <taxon>Pseudoalteromonadaceae</taxon>
        <taxon>Pseudoalteromonas</taxon>
    </lineage>
</organism>
<comment type="caution">
    <text evidence="2">The sequence shown here is derived from an EMBL/GenBank/DDBJ whole genome shotgun (WGS) entry which is preliminary data.</text>
</comment>
<dbReference type="Pfam" id="PF00149">
    <property type="entry name" value="Metallophos"/>
    <property type="match status" value="1"/>
</dbReference>
<dbReference type="PRINTS" id="PR00114">
    <property type="entry name" value="STPHPHTASE"/>
</dbReference>
<dbReference type="PATRIC" id="fig|1365253.3.peg.2585"/>
<evidence type="ECO:0000313" key="3">
    <source>
        <dbReference type="Proteomes" id="UP000076587"/>
    </source>
</evidence>